<dbReference type="InterPro" id="IPR048520">
    <property type="entry name" value="LarA_C"/>
</dbReference>
<dbReference type="InterPro" id="IPR047926">
    <property type="entry name" value="Ni_dep_LarA"/>
</dbReference>
<dbReference type="InterPro" id="IPR043166">
    <property type="entry name" value="LarA-like_C"/>
</dbReference>
<feature type="domain" description="LarA-like N-terminal" evidence="1">
    <location>
        <begin position="9"/>
        <end position="201"/>
    </location>
</feature>
<dbReference type="InterPro" id="IPR048068">
    <property type="entry name" value="LarA-like"/>
</dbReference>
<evidence type="ECO:0000259" key="1">
    <source>
        <dbReference type="Pfam" id="PF09861"/>
    </source>
</evidence>
<reference evidence="3" key="1">
    <citation type="submission" date="2020-07" db="EMBL/GenBank/DDBJ databases">
        <title>Genomic analysis of a strain of Sedimentibacter Hydroxybenzoicus DSM7310.</title>
        <authorList>
            <person name="Ma S."/>
        </authorList>
    </citation>
    <scope>NUCLEOTIDE SEQUENCE</scope>
    <source>
        <strain evidence="3">DSM 7310</strain>
    </source>
</reference>
<feature type="domain" description="Lactate racemase C-terminal" evidence="2">
    <location>
        <begin position="268"/>
        <end position="408"/>
    </location>
</feature>
<sequence>MEIKLKKDKEYVNACIDDRYNINILTSNEVGTVPAEDELIQKALKYPINSKPLNKIIEPGDKVVIITSDVTRPVKSYVILPHIINELAACNVKSENITIVLALGSHRKHTEDEKKYLVGEEVYRKVNIIDSDMNDCINLGVCKNGTPVDIFTPVANADRIICIGNVEYHYFAGYSGGAKAIMPGVSSYAAIQANHSNMVKEGAYAGNLDTNPVRQDIDEVGKYIKIDFILNVLQASDKTIIGAYAGHYIDAHRAACNALDKMYKINIKEKADIVIVSSGGYPKDINIYQAQKSLDNAKHAVKDGGIIILCASCKEGFENAVFEDWMMNKTKEQMIKEIKENFKLGGHKAAAIALTLMKSKIYIVTDYNKDIIERIGFNYFDSLQDAVDNALKELNQVENIIVMPAGGSTLPNYISLNN</sequence>
<gene>
    <name evidence="3" type="primary">larA</name>
    <name evidence="3" type="ORF">HZF24_01270</name>
</gene>
<dbReference type="Gene3D" id="3.40.50.11440">
    <property type="match status" value="1"/>
</dbReference>
<dbReference type="PANTHER" id="PTHR33171:SF17">
    <property type="entry name" value="LARA-LIKE N-TERMINAL DOMAIN-CONTAINING PROTEIN"/>
    <property type="match status" value="1"/>
</dbReference>
<accession>A0A974BGM3</accession>
<name>A0A974BGM3_SEDHY</name>
<dbReference type="AlphaFoldDB" id="A0A974BGM3"/>
<comment type="caution">
    <text evidence="3">The sequence shown here is derived from an EMBL/GenBank/DDBJ whole genome shotgun (WGS) entry which is preliminary data.</text>
</comment>
<evidence type="ECO:0000313" key="4">
    <source>
        <dbReference type="Proteomes" id="UP000611629"/>
    </source>
</evidence>
<dbReference type="InterPro" id="IPR018657">
    <property type="entry name" value="LarA-like_N"/>
</dbReference>
<dbReference type="Pfam" id="PF21113">
    <property type="entry name" value="LarA_C"/>
    <property type="match status" value="1"/>
</dbReference>
<dbReference type="Pfam" id="PF09861">
    <property type="entry name" value="Lar_N"/>
    <property type="match status" value="1"/>
</dbReference>
<evidence type="ECO:0000313" key="3">
    <source>
        <dbReference type="EMBL" id="NYB72765.1"/>
    </source>
</evidence>
<evidence type="ECO:0000259" key="2">
    <source>
        <dbReference type="Pfam" id="PF21113"/>
    </source>
</evidence>
<proteinExistence type="predicted"/>
<keyword evidence="4" id="KW-1185">Reference proteome</keyword>
<dbReference type="EMBL" id="JACBNQ010000001">
    <property type="protein sequence ID" value="NYB72765.1"/>
    <property type="molecule type" value="Genomic_DNA"/>
</dbReference>
<dbReference type="GO" id="GO:0050043">
    <property type="term" value="F:lactate racemase activity"/>
    <property type="evidence" value="ECO:0007669"/>
    <property type="project" value="InterPro"/>
</dbReference>
<dbReference type="Proteomes" id="UP000611629">
    <property type="component" value="Unassembled WGS sequence"/>
</dbReference>
<protein>
    <submittedName>
        <fullName evidence="3">Nickel-dependent lactate racemase</fullName>
    </submittedName>
</protein>
<dbReference type="NCBIfam" id="NF033504">
    <property type="entry name" value="Ni_dep_LarA"/>
    <property type="match status" value="1"/>
</dbReference>
<organism evidence="3 4">
    <name type="scientific">Sedimentibacter hydroxybenzoicus DSM 7310</name>
    <dbReference type="NCBI Taxonomy" id="1123245"/>
    <lineage>
        <taxon>Bacteria</taxon>
        <taxon>Bacillati</taxon>
        <taxon>Bacillota</taxon>
        <taxon>Tissierellia</taxon>
        <taxon>Sedimentibacter</taxon>
    </lineage>
</organism>
<dbReference type="Gene3D" id="3.90.226.30">
    <property type="match status" value="1"/>
</dbReference>
<dbReference type="PANTHER" id="PTHR33171">
    <property type="entry name" value="LAR_N DOMAIN-CONTAINING PROTEIN"/>
    <property type="match status" value="1"/>
</dbReference>
<dbReference type="RefSeq" id="WP_179236444.1">
    <property type="nucleotide sequence ID" value="NZ_JACBNQ010000001.1"/>
</dbReference>